<evidence type="ECO:0000313" key="2">
    <source>
        <dbReference type="EMBL" id="PTM92662.1"/>
    </source>
</evidence>
<dbReference type="RefSeq" id="WP_108004032.1">
    <property type="nucleotide sequence ID" value="NZ_JBHEEX010000004.1"/>
</dbReference>
<dbReference type="PANTHER" id="PTHR43664">
    <property type="entry name" value="MONOAMINE OXIDASE-RELATED"/>
    <property type="match status" value="1"/>
</dbReference>
<name>A0A2T5B114_MYCDI</name>
<dbReference type="EMBL" id="PZZZ01000007">
    <property type="protein sequence ID" value="PTM92662.1"/>
    <property type="molecule type" value="Genomic_DNA"/>
</dbReference>
<organism evidence="2 3">
    <name type="scientific">Mycoplana dimorpha</name>
    <dbReference type="NCBI Taxonomy" id="28320"/>
    <lineage>
        <taxon>Bacteria</taxon>
        <taxon>Pseudomonadati</taxon>
        <taxon>Pseudomonadota</taxon>
        <taxon>Alphaproteobacteria</taxon>
        <taxon>Hyphomicrobiales</taxon>
        <taxon>Rhizobiaceae</taxon>
        <taxon>Mycoplana</taxon>
    </lineage>
</organism>
<dbReference type="AlphaFoldDB" id="A0A2T5B114"/>
<evidence type="ECO:0000259" key="1">
    <source>
        <dbReference type="Pfam" id="PF01575"/>
    </source>
</evidence>
<dbReference type="OrthoDB" id="9797938at2"/>
<reference evidence="2 3" key="1">
    <citation type="submission" date="2018-04" db="EMBL/GenBank/DDBJ databases">
        <title>Genomic Encyclopedia of Type Strains, Phase IV (KMG-IV): sequencing the most valuable type-strain genomes for metagenomic binning, comparative biology and taxonomic classification.</title>
        <authorList>
            <person name="Goeker M."/>
        </authorList>
    </citation>
    <scope>NUCLEOTIDE SEQUENCE [LARGE SCALE GENOMIC DNA]</scope>
    <source>
        <strain evidence="2 3">DSM 7138</strain>
    </source>
</reference>
<evidence type="ECO:0000313" key="3">
    <source>
        <dbReference type="Proteomes" id="UP000241247"/>
    </source>
</evidence>
<dbReference type="Pfam" id="PF01575">
    <property type="entry name" value="MaoC_dehydratas"/>
    <property type="match status" value="1"/>
</dbReference>
<dbReference type="Gene3D" id="3.10.129.10">
    <property type="entry name" value="Hotdog Thioesterase"/>
    <property type="match status" value="1"/>
</dbReference>
<dbReference type="InterPro" id="IPR029069">
    <property type="entry name" value="HotDog_dom_sf"/>
</dbReference>
<keyword evidence="3" id="KW-1185">Reference proteome</keyword>
<proteinExistence type="predicted"/>
<feature type="domain" description="MaoC-like" evidence="1">
    <location>
        <begin position="15"/>
        <end position="117"/>
    </location>
</feature>
<comment type="caution">
    <text evidence="2">The sequence shown here is derived from an EMBL/GenBank/DDBJ whole genome shotgun (WGS) entry which is preliminary data.</text>
</comment>
<gene>
    <name evidence="2" type="ORF">C7449_10775</name>
</gene>
<dbReference type="PANTHER" id="PTHR43664:SF1">
    <property type="entry name" value="BETA-METHYLMALYL-COA DEHYDRATASE"/>
    <property type="match status" value="1"/>
</dbReference>
<dbReference type="SUPFAM" id="SSF54637">
    <property type="entry name" value="Thioesterase/thiol ester dehydrase-isomerase"/>
    <property type="match status" value="1"/>
</dbReference>
<sequence>MTSANPLLTFADFPVGKRFDFPGRTVTAAEIVAFAQEFDPQPMHVDEAAGKASILGGLSASGWHTSAIMMRMLCDSYIDQTAAEGSPGVDSMEWKRPVLAGDILSGHCRVVEARLSRSRPSIGIVRFIAEVTNQRGETVALCDYANMIRIDGGEAAAHANG</sequence>
<accession>A0A2T5B114</accession>
<dbReference type="CDD" id="cd03454">
    <property type="entry name" value="YdeM"/>
    <property type="match status" value="1"/>
</dbReference>
<dbReference type="InterPro" id="IPR052342">
    <property type="entry name" value="MCH/BMMD"/>
</dbReference>
<dbReference type="InterPro" id="IPR002539">
    <property type="entry name" value="MaoC-like_dom"/>
</dbReference>
<dbReference type="Proteomes" id="UP000241247">
    <property type="component" value="Unassembled WGS sequence"/>
</dbReference>
<protein>
    <submittedName>
        <fullName evidence="2">Acyl dehydratase</fullName>
    </submittedName>
</protein>